<dbReference type="SUPFAM" id="SSF52172">
    <property type="entry name" value="CheY-like"/>
    <property type="match status" value="1"/>
</dbReference>
<protein>
    <recommendedName>
        <fullName evidence="3">DUF4388 domain-containing protein</fullName>
    </recommendedName>
</protein>
<dbReference type="EMBL" id="BMOM01000002">
    <property type="protein sequence ID" value="GGL98792.1"/>
    <property type="molecule type" value="Genomic_DNA"/>
</dbReference>
<organism evidence="1 2">
    <name type="scientific">Deinococcus aerophilus</name>
    <dbReference type="NCBI Taxonomy" id="522488"/>
    <lineage>
        <taxon>Bacteria</taxon>
        <taxon>Thermotogati</taxon>
        <taxon>Deinococcota</taxon>
        <taxon>Deinococci</taxon>
        <taxon>Deinococcales</taxon>
        <taxon>Deinococcaceae</taxon>
        <taxon>Deinococcus</taxon>
    </lineage>
</organism>
<accession>A0ABQ2GJL1</accession>
<evidence type="ECO:0000313" key="1">
    <source>
        <dbReference type="EMBL" id="GGL98792.1"/>
    </source>
</evidence>
<name>A0ABQ2GJL1_9DEIO</name>
<reference evidence="2" key="1">
    <citation type="journal article" date="2019" name="Int. J. Syst. Evol. Microbiol.">
        <title>The Global Catalogue of Microorganisms (GCM) 10K type strain sequencing project: providing services to taxonomists for standard genome sequencing and annotation.</title>
        <authorList>
            <consortium name="The Broad Institute Genomics Platform"/>
            <consortium name="The Broad Institute Genome Sequencing Center for Infectious Disease"/>
            <person name="Wu L."/>
            <person name="Ma J."/>
        </authorList>
    </citation>
    <scope>NUCLEOTIDE SEQUENCE [LARGE SCALE GENOMIC DNA]</scope>
    <source>
        <strain evidence="2">JCM 15443</strain>
    </source>
</reference>
<dbReference type="RefSeq" id="WP_188900838.1">
    <property type="nucleotide sequence ID" value="NZ_BMOM01000002.1"/>
</dbReference>
<proteinExistence type="predicted"/>
<evidence type="ECO:0000313" key="2">
    <source>
        <dbReference type="Proteomes" id="UP000661918"/>
    </source>
</evidence>
<evidence type="ECO:0008006" key="3">
    <source>
        <dbReference type="Google" id="ProtNLM"/>
    </source>
</evidence>
<keyword evidence="2" id="KW-1185">Reference proteome</keyword>
<comment type="caution">
    <text evidence="1">The sequence shown here is derived from an EMBL/GenBank/DDBJ whole genome shotgun (WGS) entry which is preliminary data.</text>
</comment>
<dbReference type="InterPro" id="IPR011006">
    <property type="entry name" value="CheY-like_superfamily"/>
</dbReference>
<dbReference type="Gene3D" id="3.40.50.2300">
    <property type="match status" value="1"/>
</dbReference>
<dbReference type="Proteomes" id="UP000661918">
    <property type="component" value="Unassembled WGS sequence"/>
</dbReference>
<gene>
    <name evidence="1" type="ORF">GCM10010841_04070</name>
</gene>
<sequence length="247" mass="26160">MTAPMNVPSVLTVLNDPARAAMYGHLAQLAGVQVIQAEGALHALTQLERTPVNAIICDTTLPDMTGEEFCSVLEGDGQPDRLPVYLIPNVPGDGEAGRAGGPEVLIRAFEGLGLEPGRYPVPLNCNAPTQLSGELGAFGLAEFLNWVAELGYTGHWLVTAGAPQRPGPCGHLTMQAGRLNYAEFGGRSGKAALLGLLACLEQRSGGEFRFYQCAQLPATSHPDFTQSTSRLLIELAVTLDEAAPRVR</sequence>